<proteinExistence type="predicted"/>
<dbReference type="Proteomes" id="UP000007148">
    <property type="component" value="Unassembled WGS sequence"/>
</dbReference>
<keyword evidence="2" id="KW-1185">Reference proteome</keyword>
<comment type="caution">
    <text evidence="1">The sequence shown here is derived from an EMBL/GenBank/DDBJ whole genome shotgun (WGS) entry which is preliminary data.</text>
</comment>
<organism evidence="1 2">
    <name type="scientific">Serendipita indica (strain DSM 11827)</name>
    <name type="common">Root endophyte fungus</name>
    <name type="synonym">Piriformospora indica</name>
    <dbReference type="NCBI Taxonomy" id="1109443"/>
    <lineage>
        <taxon>Eukaryota</taxon>
        <taxon>Fungi</taxon>
        <taxon>Dikarya</taxon>
        <taxon>Basidiomycota</taxon>
        <taxon>Agaricomycotina</taxon>
        <taxon>Agaricomycetes</taxon>
        <taxon>Sebacinales</taxon>
        <taxon>Serendipitaceae</taxon>
        <taxon>Serendipita</taxon>
    </lineage>
</organism>
<dbReference type="HOGENOM" id="CLU_219192_0_0_1"/>
<dbReference type="EMBL" id="CAFZ01000425">
    <property type="protein sequence ID" value="CCA75290.1"/>
    <property type="molecule type" value="Genomic_DNA"/>
</dbReference>
<gene>
    <name evidence="1" type="ORF">PIIN_09274</name>
</gene>
<sequence>MEFLVVPNTFAFDTTPEEQDIDNVKDMENGWGGTPQYCVVA</sequence>
<evidence type="ECO:0000313" key="1">
    <source>
        <dbReference type="EMBL" id="CCA75290.1"/>
    </source>
</evidence>
<accession>G4TVE7</accession>
<dbReference type="AlphaFoldDB" id="G4TVE7"/>
<reference evidence="1 2" key="1">
    <citation type="journal article" date="2011" name="PLoS Pathog.">
        <title>Endophytic Life Strategies Decoded by Genome and Transcriptome Analyses of the Mutualistic Root Symbiont Piriformospora indica.</title>
        <authorList>
            <person name="Zuccaro A."/>
            <person name="Lahrmann U."/>
            <person name="Guldener U."/>
            <person name="Langen G."/>
            <person name="Pfiffi S."/>
            <person name="Biedenkopf D."/>
            <person name="Wong P."/>
            <person name="Samans B."/>
            <person name="Grimm C."/>
            <person name="Basiewicz M."/>
            <person name="Murat C."/>
            <person name="Martin F."/>
            <person name="Kogel K.H."/>
        </authorList>
    </citation>
    <scope>NUCLEOTIDE SEQUENCE [LARGE SCALE GENOMIC DNA]</scope>
    <source>
        <strain evidence="1 2">DSM 11827</strain>
    </source>
</reference>
<protein>
    <submittedName>
        <fullName evidence="1">Uncharacterized protein</fullName>
    </submittedName>
</protein>
<name>G4TVE7_SERID</name>
<evidence type="ECO:0000313" key="2">
    <source>
        <dbReference type="Proteomes" id="UP000007148"/>
    </source>
</evidence>
<dbReference type="InParanoid" id="G4TVE7"/>